<comment type="catalytic activity">
    <reaction evidence="11">
        <text>Couples ATP hydrolysis with the unwinding of duplex DNA by translocating in the 3'-5' direction.</text>
        <dbReference type="EC" id="5.6.2.4"/>
    </reaction>
</comment>
<evidence type="ECO:0000256" key="2">
    <source>
        <dbReference type="ARBA" id="ARBA00022741"/>
    </source>
</evidence>
<keyword evidence="7" id="KW-0067">ATP-binding</keyword>
<evidence type="ECO:0000256" key="11">
    <source>
        <dbReference type="ARBA" id="ARBA00034617"/>
    </source>
</evidence>
<dbReference type="GO" id="GO:0000725">
    <property type="term" value="P:recombinational repair"/>
    <property type="evidence" value="ECO:0007669"/>
    <property type="project" value="TreeGrafter"/>
</dbReference>
<dbReference type="Gene3D" id="3.40.50.300">
    <property type="entry name" value="P-loop containing nucleotide triphosphate hydrolases"/>
    <property type="match status" value="4"/>
</dbReference>
<keyword evidence="10" id="KW-0413">Isomerase</keyword>
<keyword evidence="2" id="KW-0547">Nucleotide-binding</keyword>
<evidence type="ECO:0000256" key="7">
    <source>
        <dbReference type="ARBA" id="ARBA00022840"/>
    </source>
</evidence>
<keyword evidence="1" id="KW-0540">Nuclease</keyword>
<dbReference type="EMBL" id="SPNC01000104">
    <property type="protein sequence ID" value="TFH94588.1"/>
    <property type="molecule type" value="Genomic_DNA"/>
</dbReference>
<reference evidence="14 15" key="1">
    <citation type="submission" date="2019-03" db="EMBL/GenBank/DDBJ databases">
        <title>Porphyromonas levii Isolated from the Uterus of Dairy Cows.</title>
        <authorList>
            <person name="Francis A.M."/>
        </authorList>
    </citation>
    <scope>NUCLEOTIDE SEQUENCE [LARGE SCALE GENOMIC DNA]</scope>
    <source>
        <strain evidence="14 15">AF5678</strain>
    </source>
</reference>
<dbReference type="GO" id="GO:0005829">
    <property type="term" value="C:cytosol"/>
    <property type="evidence" value="ECO:0007669"/>
    <property type="project" value="TreeGrafter"/>
</dbReference>
<dbReference type="InterPro" id="IPR014016">
    <property type="entry name" value="UvrD-like_ATP-bd"/>
</dbReference>
<dbReference type="GO" id="GO:0004527">
    <property type="term" value="F:exonuclease activity"/>
    <property type="evidence" value="ECO:0007669"/>
    <property type="project" value="UniProtKB-KW"/>
</dbReference>
<dbReference type="InterPro" id="IPR014017">
    <property type="entry name" value="DNA_helicase_UvrD-like_C"/>
</dbReference>
<evidence type="ECO:0000256" key="10">
    <source>
        <dbReference type="ARBA" id="ARBA00023235"/>
    </source>
</evidence>
<keyword evidence="9" id="KW-0234">DNA repair</keyword>
<dbReference type="GO" id="GO:0043138">
    <property type="term" value="F:3'-5' DNA helicase activity"/>
    <property type="evidence" value="ECO:0007669"/>
    <property type="project" value="UniProtKB-EC"/>
</dbReference>
<accession>A0A4Y8WN22</accession>
<evidence type="ECO:0000313" key="14">
    <source>
        <dbReference type="EMBL" id="TFH94588.1"/>
    </source>
</evidence>
<sequence>MGLTIYKASAGSGKTYTLVKAYLDLLLQSKSNDTYRSILVATFTNKATSELRERIVRELRERMQRGGAEGMRARQVLEQILLDYDALRVQTIDSFFQEVVRSFAFELLQTGANASADVDLDRDSAIELSVDQLLVRLDGEELQWIEQLLVGKAEEGENIDLRGEVVKLAKKILYNPNARGRDLSGFDASKVQAAMDELRAKRKTILAEVGEQFVPLREWLEAHKDILEHSKLKFLLSLYHSELEKLLRDKYSNPDKLIYHGSVNIDKDVFIVSDSLKDPEMRAKLISEQSTVKPLLQQAQAAVDANWQEFQLAEILLQHLSLLPLFSSLQETIKRYQEEHNIILIDEINFLLDQVIAGASAPFIYERVGGRIRHYMIDEFQDTSGIQWDNFRALLLEAIAQQGSDGHSLESFLVGDVKQSIYRFRGTDSSLLNSGVEQDEDFKSQITSCALENNWRSDHNIVEFNNQFFYDSYHFGTHTDGKISSHEFDKIYKPEEEKEVKQGKRYNGGEGRGYVRFEYIEKPKGKEESAELRARLRETLLTLQRDEGYQAGDIAFIVRKNEEAEKIADMLTSFAQEAEEGEQHYYSFISDEALKINNAQTVRLLTSLFQLLGDPGNSNYQTLYEVACLMLGLMEQEEQAELLKLCKGGRSLLEIAHTVLRKITVPMGEELYVNAFLDLLFEYTQNNIATYQQFGEWWRRVGIGKEITMGRKTSDRIQILTIHKAKGLEFPIVIMPYVGWKYYNNNAQMIEILGKDELPEGFLSEPLDFYLFDGKPNKSHLNSLLSTRYNKILEEIYLDQLNLLYVAFTRPINRLYLFTHEADKVGSNSNSLNNVSIILYDRLKTIEGIQQTGNVWTFGHPTPKREPAETCHGPLVLNPHYKRELPNLPELRVAKPTSESAIYGITMHDAMARALTPEQFRGAIQRLGRADEAELFAHFDQALQDPLVASWFAPTEERKILVEQRIGTAKGTYRPDRVVVEGNEATVIDFKFAHPLLEHRAQVLGYMELLRQLGYSVRGYLWYWHQTQQIQEVK</sequence>
<gene>
    <name evidence="14" type="ORF">E4P47_06835</name>
</gene>
<dbReference type="PANTHER" id="PTHR11070">
    <property type="entry name" value="UVRD / RECB / PCRA DNA HELICASE FAMILY MEMBER"/>
    <property type="match status" value="1"/>
</dbReference>
<keyword evidence="5" id="KW-0347">Helicase</keyword>
<dbReference type="OrthoDB" id="9810135at2"/>
<proteinExistence type="predicted"/>
<keyword evidence="4" id="KW-0378">Hydrolase</keyword>
<dbReference type="STRING" id="1122973.GCA_000379925_01746"/>
<dbReference type="GO" id="GO:0003677">
    <property type="term" value="F:DNA binding"/>
    <property type="evidence" value="ECO:0007669"/>
    <property type="project" value="UniProtKB-KW"/>
</dbReference>
<evidence type="ECO:0000256" key="3">
    <source>
        <dbReference type="ARBA" id="ARBA00022763"/>
    </source>
</evidence>
<dbReference type="InterPro" id="IPR011604">
    <property type="entry name" value="PDDEXK-like_dom_sf"/>
</dbReference>
<keyword evidence="15" id="KW-1185">Reference proteome</keyword>
<keyword evidence="3" id="KW-0227">DNA damage</keyword>
<evidence type="ECO:0000256" key="6">
    <source>
        <dbReference type="ARBA" id="ARBA00022839"/>
    </source>
</evidence>
<dbReference type="Pfam" id="PF00580">
    <property type="entry name" value="UvrD-helicase"/>
    <property type="match status" value="1"/>
</dbReference>
<evidence type="ECO:0000256" key="13">
    <source>
        <dbReference type="ARBA" id="ARBA00048988"/>
    </source>
</evidence>
<name>A0A4Y8WN22_9PORP</name>
<dbReference type="Proteomes" id="UP000297225">
    <property type="component" value="Unassembled WGS sequence"/>
</dbReference>
<dbReference type="RefSeq" id="WP_134849690.1">
    <property type="nucleotide sequence ID" value="NZ_CP197400.1"/>
</dbReference>
<evidence type="ECO:0000256" key="8">
    <source>
        <dbReference type="ARBA" id="ARBA00023125"/>
    </source>
</evidence>
<dbReference type="GO" id="GO:0016887">
    <property type="term" value="F:ATP hydrolysis activity"/>
    <property type="evidence" value="ECO:0007669"/>
    <property type="project" value="RHEA"/>
</dbReference>
<dbReference type="Pfam" id="PF13361">
    <property type="entry name" value="UvrD_C"/>
    <property type="match status" value="1"/>
</dbReference>
<protein>
    <recommendedName>
        <fullName evidence="12">DNA 3'-5' helicase</fullName>
        <ecNumber evidence="12">5.6.2.4</ecNumber>
    </recommendedName>
</protein>
<dbReference type="PROSITE" id="PS51198">
    <property type="entry name" value="UVRD_HELICASE_ATP_BIND"/>
    <property type="match status" value="1"/>
</dbReference>
<keyword evidence="6" id="KW-0269">Exonuclease</keyword>
<evidence type="ECO:0000313" key="15">
    <source>
        <dbReference type="Proteomes" id="UP000297225"/>
    </source>
</evidence>
<dbReference type="PANTHER" id="PTHR11070:SF67">
    <property type="entry name" value="DNA 3'-5' HELICASE"/>
    <property type="match status" value="1"/>
</dbReference>
<comment type="caution">
    <text evidence="14">The sequence shown here is derived from an EMBL/GenBank/DDBJ whole genome shotgun (WGS) entry which is preliminary data.</text>
</comment>
<evidence type="ECO:0000256" key="12">
    <source>
        <dbReference type="ARBA" id="ARBA00034808"/>
    </source>
</evidence>
<evidence type="ECO:0000256" key="1">
    <source>
        <dbReference type="ARBA" id="ARBA00022722"/>
    </source>
</evidence>
<dbReference type="GO" id="GO:0005524">
    <property type="term" value="F:ATP binding"/>
    <property type="evidence" value="ECO:0007669"/>
    <property type="project" value="UniProtKB-UniRule"/>
</dbReference>
<dbReference type="AlphaFoldDB" id="A0A4Y8WN22"/>
<organism evidence="14 15">
    <name type="scientific">Porphyromonas levii</name>
    <dbReference type="NCBI Taxonomy" id="28114"/>
    <lineage>
        <taxon>Bacteria</taxon>
        <taxon>Pseudomonadati</taxon>
        <taxon>Bacteroidota</taxon>
        <taxon>Bacteroidia</taxon>
        <taxon>Bacteroidales</taxon>
        <taxon>Porphyromonadaceae</taxon>
        <taxon>Porphyromonas</taxon>
    </lineage>
</organism>
<dbReference type="Gene3D" id="3.90.320.10">
    <property type="match status" value="1"/>
</dbReference>
<evidence type="ECO:0000256" key="5">
    <source>
        <dbReference type="ARBA" id="ARBA00022806"/>
    </source>
</evidence>
<dbReference type="EC" id="5.6.2.4" evidence="12"/>
<evidence type="ECO:0000256" key="9">
    <source>
        <dbReference type="ARBA" id="ARBA00023204"/>
    </source>
</evidence>
<comment type="catalytic activity">
    <reaction evidence="13">
        <text>ATP + H2O = ADP + phosphate + H(+)</text>
        <dbReference type="Rhea" id="RHEA:13065"/>
        <dbReference type="ChEBI" id="CHEBI:15377"/>
        <dbReference type="ChEBI" id="CHEBI:15378"/>
        <dbReference type="ChEBI" id="CHEBI:30616"/>
        <dbReference type="ChEBI" id="CHEBI:43474"/>
        <dbReference type="ChEBI" id="CHEBI:456216"/>
        <dbReference type="EC" id="5.6.2.4"/>
    </reaction>
</comment>
<evidence type="ECO:0000256" key="4">
    <source>
        <dbReference type="ARBA" id="ARBA00022801"/>
    </source>
</evidence>
<keyword evidence="8" id="KW-0238">DNA-binding</keyword>
<dbReference type="SUPFAM" id="SSF52540">
    <property type="entry name" value="P-loop containing nucleoside triphosphate hydrolases"/>
    <property type="match status" value="1"/>
</dbReference>
<dbReference type="InterPro" id="IPR027417">
    <property type="entry name" value="P-loop_NTPase"/>
</dbReference>
<dbReference type="InterPro" id="IPR000212">
    <property type="entry name" value="DNA_helicase_UvrD/REP"/>
</dbReference>